<keyword evidence="1" id="KW-0472">Membrane</keyword>
<protein>
    <submittedName>
        <fullName evidence="2">Uncharacterized protein</fullName>
    </submittedName>
</protein>
<keyword evidence="1" id="KW-0812">Transmembrane</keyword>
<sequence>MILILALIITLIGIITGKYLFVLLLIPLGFGWFRKKDKSE</sequence>
<proteinExistence type="predicted"/>
<comment type="caution">
    <text evidence="2">The sequence shown here is derived from an EMBL/GenBank/DDBJ whole genome shotgun (WGS) entry which is preliminary data.</text>
</comment>
<reference evidence="3" key="1">
    <citation type="journal article" date="2019" name="Int. J. Syst. Evol. Microbiol.">
        <title>The Global Catalogue of Microorganisms (GCM) 10K type strain sequencing project: providing services to taxonomists for standard genome sequencing and annotation.</title>
        <authorList>
            <consortium name="The Broad Institute Genomics Platform"/>
            <consortium name="The Broad Institute Genome Sequencing Center for Infectious Disease"/>
            <person name="Wu L."/>
            <person name="Ma J."/>
        </authorList>
    </citation>
    <scope>NUCLEOTIDE SEQUENCE [LARGE SCALE GENOMIC DNA]</scope>
    <source>
        <strain evidence="3">CCUG 63246</strain>
    </source>
</reference>
<accession>A0ABW3R7F6</accession>
<dbReference type="EMBL" id="JBHTLJ010000001">
    <property type="protein sequence ID" value="MFD1161003.1"/>
    <property type="molecule type" value="Genomic_DNA"/>
</dbReference>
<dbReference type="Proteomes" id="UP001597163">
    <property type="component" value="Unassembled WGS sequence"/>
</dbReference>
<keyword evidence="1" id="KW-1133">Transmembrane helix</keyword>
<keyword evidence="3" id="KW-1185">Reference proteome</keyword>
<evidence type="ECO:0000256" key="1">
    <source>
        <dbReference type="SAM" id="Phobius"/>
    </source>
</evidence>
<evidence type="ECO:0000313" key="3">
    <source>
        <dbReference type="Proteomes" id="UP001597163"/>
    </source>
</evidence>
<organism evidence="2 3">
    <name type="scientific">Hwangdonia seohaensis</name>
    <dbReference type="NCBI Taxonomy" id="1240727"/>
    <lineage>
        <taxon>Bacteria</taxon>
        <taxon>Pseudomonadati</taxon>
        <taxon>Bacteroidota</taxon>
        <taxon>Flavobacteriia</taxon>
        <taxon>Flavobacteriales</taxon>
        <taxon>Flavobacteriaceae</taxon>
        <taxon>Hwangdonia</taxon>
    </lineage>
</organism>
<feature type="transmembrane region" description="Helical" evidence="1">
    <location>
        <begin position="6"/>
        <end position="33"/>
    </location>
</feature>
<evidence type="ECO:0000313" key="2">
    <source>
        <dbReference type="EMBL" id="MFD1161003.1"/>
    </source>
</evidence>
<name>A0ABW3R7F6_9FLAO</name>
<gene>
    <name evidence="2" type="ORF">ACFQ2E_01155</name>
</gene>